<keyword evidence="3" id="KW-1185">Reference proteome</keyword>
<sequence length="252" mass="28202">MNGTYTLHSTFTPLPPWFSRDENNDPILDIPLCTPCVFFDIVYPYKNQYELISHLRRLAMSRYAIIGDIGEERGVLSVGVQVAGYFPTLDDIFIALSERLNQLHTLVDMGILATGGKSEADLLVEELQELYEAAKDEFEIATESTDSATIYAASDRESARDALNQLVSVYTLYTTPIEVSGSPTKVDGAQQQEQENQIEDLGETDQGQLITTNYDPTEIAQGVRDEVKKRVGHRLRELVNAVENLEERAHAE</sequence>
<accession>A0A1L9SRC2</accession>
<evidence type="ECO:0000313" key="2">
    <source>
        <dbReference type="EMBL" id="OJJ49657.1"/>
    </source>
</evidence>
<dbReference type="Proteomes" id="UP000184188">
    <property type="component" value="Unassembled WGS sequence"/>
</dbReference>
<evidence type="ECO:0000256" key="1">
    <source>
        <dbReference type="SAM" id="Coils"/>
    </source>
</evidence>
<dbReference type="VEuPathDB" id="FungiDB:ASPZODRAFT_12777"/>
<name>A0A1L9SRC2_9EURO</name>
<dbReference type="OrthoDB" id="273230at2759"/>
<feature type="coiled-coil region" evidence="1">
    <location>
        <begin position="117"/>
        <end position="144"/>
    </location>
</feature>
<gene>
    <name evidence="2" type="ORF">ASPZODRAFT_12777</name>
</gene>
<organism evidence="2 3">
    <name type="scientific">Penicilliopsis zonata CBS 506.65</name>
    <dbReference type="NCBI Taxonomy" id="1073090"/>
    <lineage>
        <taxon>Eukaryota</taxon>
        <taxon>Fungi</taxon>
        <taxon>Dikarya</taxon>
        <taxon>Ascomycota</taxon>
        <taxon>Pezizomycotina</taxon>
        <taxon>Eurotiomycetes</taxon>
        <taxon>Eurotiomycetidae</taxon>
        <taxon>Eurotiales</taxon>
        <taxon>Aspergillaceae</taxon>
        <taxon>Penicilliopsis</taxon>
    </lineage>
</organism>
<dbReference type="AlphaFoldDB" id="A0A1L9SRC2"/>
<proteinExistence type="predicted"/>
<protein>
    <submittedName>
        <fullName evidence="2">Uncharacterized protein</fullName>
    </submittedName>
</protein>
<dbReference type="RefSeq" id="XP_022584167.1">
    <property type="nucleotide sequence ID" value="XM_022721836.1"/>
</dbReference>
<reference evidence="3" key="1">
    <citation type="journal article" date="2017" name="Genome Biol.">
        <title>Comparative genomics reveals high biological diversity and specific adaptations in the industrially and medically important fungal genus Aspergillus.</title>
        <authorList>
            <person name="de Vries R.P."/>
            <person name="Riley R."/>
            <person name="Wiebenga A."/>
            <person name="Aguilar-Osorio G."/>
            <person name="Amillis S."/>
            <person name="Uchima C.A."/>
            <person name="Anderluh G."/>
            <person name="Asadollahi M."/>
            <person name="Askin M."/>
            <person name="Barry K."/>
            <person name="Battaglia E."/>
            <person name="Bayram O."/>
            <person name="Benocci T."/>
            <person name="Braus-Stromeyer S.A."/>
            <person name="Caldana C."/>
            <person name="Canovas D."/>
            <person name="Cerqueira G.C."/>
            <person name="Chen F."/>
            <person name="Chen W."/>
            <person name="Choi C."/>
            <person name="Clum A."/>
            <person name="Dos Santos R.A."/>
            <person name="Damasio A.R."/>
            <person name="Diallinas G."/>
            <person name="Emri T."/>
            <person name="Fekete E."/>
            <person name="Flipphi M."/>
            <person name="Freyberg S."/>
            <person name="Gallo A."/>
            <person name="Gournas C."/>
            <person name="Habgood R."/>
            <person name="Hainaut M."/>
            <person name="Harispe M.L."/>
            <person name="Henrissat B."/>
            <person name="Hilden K.S."/>
            <person name="Hope R."/>
            <person name="Hossain A."/>
            <person name="Karabika E."/>
            <person name="Karaffa L."/>
            <person name="Karanyi Z."/>
            <person name="Krasevec N."/>
            <person name="Kuo A."/>
            <person name="Kusch H."/>
            <person name="LaButti K."/>
            <person name="Lagendijk E.L."/>
            <person name="Lapidus A."/>
            <person name="Levasseur A."/>
            <person name="Lindquist E."/>
            <person name="Lipzen A."/>
            <person name="Logrieco A.F."/>
            <person name="MacCabe A."/>
            <person name="Maekelae M.R."/>
            <person name="Malavazi I."/>
            <person name="Melin P."/>
            <person name="Meyer V."/>
            <person name="Mielnichuk N."/>
            <person name="Miskei M."/>
            <person name="Molnar A.P."/>
            <person name="Mule G."/>
            <person name="Ngan C.Y."/>
            <person name="Orejas M."/>
            <person name="Orosz E."/>
            <person name="Ouedraogo J.P."/>
            <person name="Overkamp K.M."/>
            <person name="Park H.-S."/>
            <person name="Perrone G."/>
            <person name="Piumi F."/>
            <person name="Punt P.J."/>
            <person name="Ram A.F."/>
            <person name="Ramon A."/>
            <person name="Rauscher S."/>
            <person name="Record E."/>
            <person name="Riano-Pachon D.M."/>
            <person name="Robert V."/>
            <person name="Roehrig J."/>
            <person name="Ruller R."/>
            <person name="Salamov A."/>
            <person name="Salih N.S."/>
            <person name="Samson R.A."/>
            <person name="Sandor E."/>
            <person name="Sanguinetti M."/>
            <person name="Schuetze T."/>
            <person name="Sepcic K."/>
            <person name="Shelest E."/>
            <person name="Sherlock G."/>
            <person name="Sophianopoulou V."/>
            <person name="Squina F.M."/>
            <person name="Sun H."/>
            <person name="Susca A."/>
            <person name="Todd R.B."/>
            <person name="Tsang A."/>
            <person name="Unkles S.E."/>
            <person name="van de Wiele N."/>
            <person name="van Rossen-Uffink D."/>
            <person name="Oliveira J.V."/>
            <person name="Vesth T.C."/>
            <person name="Visser J."/>
            <person name="Yu J.-H."/>
            <person name="Zhou M."/>
            <person name="Andersen M.R."/>
            <person name="Archer D.B."/>
            <person name="Baker S.E."/>
            <person name="Benoit I."/>
            <person name="Brakhage A.A."/>
            <person name="Braus G.H."/>
            <person name="Fischer R."/>
            <person name="Frisvad J.C."/>
            <person name="Goldman G.H."/>
            <person name="Houbraken J."/>
            <person name="Oakley B."/>
            <person name="Pocsi I."/>
            <person name="Scazzocchio C."/>
            <person name="Seiboth B."/>
            <person name="vanKuyk P.A."/>
            <person name="Wortman J."/>
            <person name="Dyer P.S."/>
            <person name="Grigoriev I.V."/>
        </authorList>
    </citation>
    <scope>NUCLEOTIDE SEQUENCE [LARGE SCALE GENOMIC DNA]</scope>
    <source>
        <strain evidence="3">CBS 506.65</strain>
    </source>
</reference>
<dbReference type="EMBL" id="KV878337">
    <property type="protein sequence ID" value="OJJ49657.1"/>
    <property type="molecule type" value="Genomic_DNA"/>
</dbReference>
<dbReference type="GeneID" id="34608301"/>
<evidence type="ECO:0000313" key="3">
    <source>
        <dbReference type="Proteomes" id="UP000184188"/>
    </source>
</evidence>
<keyword evidence="1" id="KW-0175">Coiled coil</keyword>